<evidence type="ECO:0000256" key="2">
    <source>
        <dbReference type="ARBA" id="ARBA00022525"/>
    </source>
</evidence>
<evidence type="ECO:0000256" key="1">
    <source>
        <dbReference type="ARBA" id="ARBA00004613"/>
    </source>
</evidence>
<sequence>MMLPSMALNSMSWMLLSCLMLLSQVYGEDSQEKILSPRISCPNGAKAYGSYCYAPFKTPKSWIDADLACQKRPSGHLVSVLSGAEGSFVSSFIKSSGISSYYVWIGLHDPTLGLEPNGGGWEWSSTDLLDYFNWERNPSTASDRGYCGTVSRNSGFVKWRDYSCDVQLPYVCKFKN</sequence>
<evidence type="ECO:0000256" key="4">
    <source>
        <dbReference type="ARBA" id="ARBA00023157"/>
    </source>
</evidence>
<organism evidence="7">
    <name type="scientific">Heterocephalus glaber</name>
    <name type="common">Naked mole rat</name>
    <dbReference type="NCBI Taxonomy" id="10181"/>
    <lineage>
        <taxon>Eukaryota</taxon>
        <taxon>Metazoa</taxon>
        <taxon>Chordata</taxon>
        <taxon>Craniata</taxon>
        <taxon>Vertebrata</taxon>
        <taxon>Euteleostomi</taxon>
        <taxon>Mammalia</taxon>
        <taxon>Eutheria</taxon>
        <taxon>Euarchontoglires</taxon>
        <taxon>Glires</taxon>
        <taxon>Rodentia</taxon>
        <taxon>Hystricomorpha</taxon>
        <taxon>Bathyergidae</taxon>
        <taxon>Heterocephalus</taxon>
    </lineage>
</organism>
<dbReference type="PROSITE" id="PS50041">
    <property type="entry name" value="C_TYPE_LECTIN_2"/>
    <property type="match status" value="1"/>
</dbReference>
<dbReference type="OMA" id="PRISCPS"/>
<feature type="signal peptide" evidence="5">
    <location>
        <begin position="1"/>
        <end position="27"/>
    </location>
</feature>
<evidence type="ECO:0000313" key="9">
    <source>
        <dbReference type="RefSeq" id="XP_004844696.1"/>
    </source>
</evidence>
<keyword evidence="2" id="KW-0964">Secreted</keyword>
<evidence type="ECO:0000256" key="5">
    <source>
        <dbReference type="SAM" id="SignalP"/>
    </source>
</evidence>
<dbReference type="EMBL" id="GEBF01000044">
    <property type="protein sequence ID" value="JAO03589.1"/>
    <property type="molecule type" value="Transcribed_RNA"/>
</dbReference>
<evidence type="ECO:0000313" key="7">
    <source>
        <dbReference type="EMBL" id="JAO03589.1"/>
    </source>
</evidence>
<reference evidence="7" key="1">
    <citation type="submission" date="2015-10" db="EMBL/GenBank/DDBJ databases">
        <title>FRAMA: From RNA-seq data to annotated mRNA assemblies.</title>
        <authorList>
            <person name="Bens M."/>
            <person name="Sahm A."/>
            <person name="Jahn N."/>
            <person name="Morhart M."/>
            <person name="Holtze S."/>
            <person name="Hildebrandt T.B."/>
            <person name="Platzer M."/>
            <person name="Szafranski K."/>
        </authorList>
    </citation>
    <scope>NUCLEOTIDE SEQUENCE</scope>
    <source>
        <tissue evidence="7">Liver</tissue>
    </source>
</reference>
<dbReference type="GeneID" id="101715891"/>
<dbReference type="PRINTS" id="PR01504">
    <property type="entry name" value="PNCREATITSAP"/>
</dbReference>
<evidence type="ECO:0000259" key="6">
    <source>
        <dbReference type="PROSITE" id="PS50041"/>
    </source>
</evidence>
<dbReference type="InterPro" id="IPR001304">
    <property type="entry name" value="C-type_lectin-like"/>
</dbReference>
<dbReference type="InterPro" id="IPR018378">
    <property type="entry name" value="C-type_lectin_CS"/>
</dbReference>
<dbReference type="CDD" id="cd03594">
    <property type="entry name" value="CLECT_REG-1_like"/>
    <property type="match status" value="1"/>
</dbReference>
<gene>
    <name evidence="7" type="primary">REG3G</name>
    <name evidence="9" type="synonym">LOC101715891</name>
</gene>
<keyword evidence="5" id="KW-0732">Signal</keyword>
<dbReference type="FunFam" id="3.10.100.10:FF:000015">
    <property type="entry name" value="C-type lectin Cal"/>
    <property type="match status" value="1"/>
</dbReference>
<dbReference type="Pfam" id="PF00059">
    <property type="entry name" value="Lectin_C"/>
    <property type="match status" value="1"/>
</dbReference>
<dbReference type="InterPro" id="IPR016186">
    <property type="entry name" value="C-type_lectin-like/link_sf"/>
</dbReference>
<dbReference type="Bgee" id="ENSHGLG00000008059">
    <property type="expression patterns" value="Expressed in liver"/>
</dbReference>
<dbReference type="PANTHER" id="PTHR22803">
    <property type="entry name" value="MANNOSE, PHOSPHOLIPASE, LECTIN RECEPTOR RELATED"/>
    <property type="match status" value="1"/>
</dbReference>
<keyword evidence="4" id="KW-1015">Disulfide bond</keyword>
<feature type="chain" id="PRO_5044545505" evidence="5">
    <location>
        <begin position="28"/>
        <end position="176"/>
    </location>
</feature>
<evidence type="ECO:0000256" key="3">
    <source>
        <dbReference type="ARBA" id="ARBA00022734"/>
    </source>
</evidence>
<comment type="subcellular location">
    <subcellularLocation>
        <location evidence="1">Secreted</location>
    </subcellularLocation>
</comment>
<dbReference type="AlphaFoldDB" id="A0A0P6JYQ3"/>
<dbReference type="InterPro" id="IPR050111">
    <property type="entry name" value="C-type_lectin/snaclec_domain"/>
</dbReference>
<dbReference type="Proteomes" id="UP000694906">
    <property type="component" value="Unplaced"/>
</dbReference>
<dbReference type="SUPFAM" id="SSF56436">
    <property type="entry name" value="C-type lectin-like"/>
    <property type="match status" value="1"/>
</dbReference>
<keyword evidence="3" id="KW-0430">Lectin</keyword>
<reference evidence="9" key="2">
    <citation type="submission" date="2025-04" db="UniProtKB">
        <authorList>
            <consortium name="RefSeq"/>
        </authorList>
    </citation>
    <scope>IDENTIFICATION</scope>
</reference>
<dbReference type="SMART" id="SM00034">
    <property type="entry name" value="CLECT"/>
    <property type="match status" value="1"/>
</dbReference>
<feature type="domain" description="C-type lectin" evidence="6">
    <location>
        <begin position="48"/>
        <end position="173"/>
    </location>
</feature>
<dbReference type="OrthoDB" id="418245at2759"/>
<dbReference type="KEGG" id="hgl:101715891"/>
<accession>A0A0P6JYQ3</accession>
<name>A0A0P6JYQ3_HETGA</name>
<dbReference type="Gene3D" id="3.10.100.10">
    <property type="entry name" value="Mannose-Binding Protein A, subunit A"/>
    <property type="match status" value="1"/>
</dbReference>
<dbReference type="PROSITE" id="PS00615">
    <property type="entry name" value="C_TYPE_LECTIN_1"/>
    <property type="match status" value="1"/>
</dbReference>
<keyword evidence="8" id="KW-1185">Reference proteome</keyword>
<dbReference type="GO" id="GO:0005576">
    <property type="term" value="C:extracellular region"/>
    <property type="evidence" value="ECO:0007669"/>
    <property type="project" value="UniProtKB-SubCell"/>
</dbReference>
<dbReference type="RefSeq" id="XP_004844696.1">
    <property type="nucleotide sequence ID" value="XM_004844639.2"/>
</dbReference>
<evidence type="ECO:0000313" key="8">
    <source>
        <dbReference type="Proteomes" id="UP000694906"/>
    </source>
</evidence>
<dbReference type="InterPro" id="IPR016187">
    <property type="entry name" value="CTDL_fold"/>
</dbReference>
<protein>
    <submittedName>
        <fullName evidence="9">Regenerating islet-derived protein 3-beta-like</fullName>
    </submittedName>
    <submittedName>
        <fullName evidence="7">Regenerating islet-derived protein 3-gamma isoform 1</fullName>
    </submittedName>
</protein>
<dbReference type="GO" id="GO:0030246">
    <property type="term" value="F:carbohydrate binding"/>
    <property type="evidence" value="ECO:0007669"/>
    <property type="project" value="UniProtKB-KW"/>
</dbReference>
<proteinExistence type="predicted"/>